<evidence type="ECO:0000313" key="2">
    <source>
        <dbReference type="Proteomes" id="UP000196228"/>
    </source>
</evidence>
<dbReference type="AlphaFoldDB" id="A0A1Y0I228"/>
<dbReference type="RefSeq" id="WP_087472356.1">
    <property type="nucleotide sequence ID" value="NZ_CP021383.1"/>
</dbReference>
<accession>A0A1Y0I228</accession>
<dbReference type="EMBL" id="CP021383">
    <property type="protein sequence ID" value="ARU53453.1"/>
    <property type="molecule type" value="Genomic_DNA"/>
</dbReference>
<dbReference type="Proteomes" id="UP000196228">
    <property type="component" value="Chromosome"/>
</dbReference>
<evidence type="ECO:0000313" key="1">
    <source>
        <dbReference type="EMBL" id="ARU53453.1"/>
    </source>
</evidence>
<gene>
    <name evidence="1" type="ORF">CBR64_20475</name>
</gene>
<sequence length="169" mass="18399">MSEQSAHQPNARAVFSAINSSPVWKNSDGIGRAPLWWGYVASSVALAAVGETIQYASLGGEAADRTLNLRGVAFTESRVISFTVQTEKGADEADFTVTTRALPSLVEYEVKTLMHPGPESSFVSWPGSPTARLKLRDGWECTIPLAFTDSDRAREELVALLIRLPRFLS</sequence>
<reference evidence="1 2" key="1">
    <citation type="submission" date="2017-05" db="EMBL/GenBank/DDBJ databases">
        <authorList>
            <person name="Song R."/>
            <person name="Chenine A.L."/>
            <person name="Ruprecht R.M."/>
        </authorList>
    </citation>
    <scope>NUCLEOTIDE SEQUENCE [LARGE SCALE GENOMIC DNA]</scope>
    <source>
        <strain evidence="1 2">PSBB019</strain>
    </source>
</reference>
<proteinExistence type="predicted"/>
<name>A0A1Y0I228_CELCE</name>
<organism evidence="1 2">
    <name type="scientific">Cellulosimicrobium cellulans</name>
    <name type="common">Arthrobacter luteus</name>
    <dbReference type="NCBI Taxonomy" id="1710"/>
    <lineage>
        <taxon>Bacteria</taxon>
        <taxon>Bacillati</taxon>
        <taxon>Actinomycetota</taxon>
        <taxon>Actinomycetes</taxon>
        <taxon>Micrococcales</taxon>
        <taxon>Promicromonosporaceae</taxon>
        <taxon>Cellulosimicrobium</taxon>
    </lineage>
</organism>
<protein>
    <submittedName>
        <fullName evidence="1">Uncharacterized protein</fullName>
    </submittedName>
</protein>
<dbReference type="KEGG" id="cceu:CBR64_20475"/>
<dbReference type="OrthoDB" id="10014402at2"/>